<evidence type="ECO:0000256" key="6">
    <source>
        <dbReference type="ARBA" id="ARBA00022989"/>
    </source>
</evidence>
<keyword evidence="6 9" id="KW-1133">Transmembrane helix</keyword>
<comment type="subcellular location">
    <subcellularLocation>
        <location evidence="9">Cell membrane</location>
        <topology evidence="9">Multi-pass membrane protein</topology>
    </subcellularLocation>
    <subcellularLocation>
        <location evidence="1">Membrane</location>
        <topology evidence="1">Multi-pass membrane protein</topology>
    </subcellularLocation>
</comment>
<reference evidence="11 12" key="1">
    <citation type="submission" date="2015-10" db="EMBL/GenBank/DDBJ databases">
        <title>Draft Genome Sequence of Chlorobium limicola strain Frasassi Growing under Artificial Lighting in the Frasassi Cave System.</title>
        <authorList>
            <person name="Mansor M."/>
            <person name="Macalady J."/>
        </authorList>
    </citation>
    <scope>NUCLEOTIDE SEQUENCE [LARGE SCALE GENOMIC DNA]</scope>
    <source>
        <strain evidence="11 12">Frasassi</strain>
    </source>
</reference>
<organism evidence="11 12">
    <name type="scientific">Chlorobium limicola</name>
    <dbReference type="NCBI Taxonomy" id="1092"/>
    <lineage>
        <taxon>Bacteria</taxon>
        <taxon>Pseudomonadati</taxon>
        <taxon>Chlorobiota</taxon>
        <taxon>Chlorobiia</taxon>
        <taxon>Chlorobiales</taxon>
        <taxon>Chlorobiaceae</taxon>
        <taxon>Chlorobium/Pelodictyon group</taxon>
        <taxon>Chlorobium</taxon>
    </lineage>
</organism>
<dbReference type="InterPro" id="IPR006667">
    <property type="entry name" value="SLC41_membr_dom"/>
</dbReference>
<dbReference type="SUPFAM" id="SSF158791">
    <property type="entry name" value="MgtE N-terminal domain-like"/>
    <property type="match status" value="1"/>
</dbReference>
<dbReference type="InterPro" id="IPR000644">
    <property type="entry name" value="CBS_dom"/>
</dbReference>
<feature type="transmembrane region" description="Helical" evidence="9">
    <location>
        <begin position="359"/>
        <end position="379"/>
    </location>
</feature>
<evidence type="ECO:0000256" key="3">
    <source>
        <dbReference type="ARBA" id="ARBA00022448"/>
    </source>
</evidence>
<keyword evidence="4 9" id="KW-0812">Transmembrane</keyword>
<feature type="transmembrane region" description="Helical" evidence="9">
    <location>
        <begin position="391"/>
        <end position="420"/>
    </location>
</feature>
<dbReference type="RefSeq" id="WP_059139170.1">
    <property type="nucleotide sequence ID" value="NZ_LMBR01000165.1"/>
</dbReference>
<dbReference type="GO" id="GO:0005886">
    <property type="term" value="C:plasma membrane"/>
    <property type="evidence" value="ECO:0007669"/>
    <property type="project" value="UniProtKB-SubCell"/>
</dbReference>
<dbReference type="InterPro" id="IPR046342">
    <property type="entry name" value="CBS_dom_sf"/>
</dbReference>
<dbReference type="SUPFAM" id="SSF54631">
    <property type="entry name" value="CBS-domain pair"/>
    <property type="match status" value="1"/>
</dbReference>
<sequence>MIGTPILPEIRELIERRNFSALQRIFNDWMPADLAELISDLPENEQAILFRLLPKELATETFEYLDFDSQQNLLTALTKKDVTHILNSMSADDRTALLEELPGPVAQELLKLLSFKEFKIAKTLLAYAEASVGRLMSPDFLSVKKDWDMNQVLEYIRTYGHESETLNVIYVVDDHGKLKGELLARELLLSPPEKKVRDIISEDKIVTLTATQDQSDALEAFKRYDNVALPVVDSNGYLIGVVTVDDMLDVAEEEETEDIQKFGGIEALEEPYMDLPIHEVIKKRAVWLVVLFIGEMLTASAMAFFEDELSKAIVLATYIPLIISSGGNSGSQTATLIIRSLALGEITIRDWLSVMRREVLSGLALGGILGLIGFFRVITWAHILGIYNPSWLAVGITVGIALICIVLLGTLAGSMLPLLLKRAGLDPATSSAPFVATIVDVTGIVIYFSVASLLLRGILL</sequence>
<dbReference type="Gene3D" id="1.25.60.10">
    <property type="entry name" value="MgtE N-terminal domain-like"/>
    <property type="match status" value="1"/>
</dbReference>
<keyword evidence="8" id="KW-0129">CBS domain</keyword>
<dbReference type="PROSITE" id="PS51371">
    <property type="entry name" value="CBS"/>
    <property type="match status" value="2"/>
</dbReference>
<evidence type="ECO:0000256" key="7">
    <source>
        <dbReference type="ARBA" id="ARBA00023136"/>
    </source>
</evidence>
<keyword evidence="5 9" id="KW-0460">Magnesium</keyword>
<name>A0A124G895_CHLLI</name>
<dbReference type="Proteomes" id="UP000053937">
    <property type="component" value="Unassembled WGS sequence"/>
</dbReference>
<keyword evidence="3 9" id="KW-0813">Transport</keyword>
<evidence type="ECO:0000313" key="11">
    <source>
        <dbReference type="EMBL" id="KUL25225.1"/>
    </source>
</evidence>
<dbReference type="GO" id="GO:0015095">
    <property type="term" value="F:magnesium ion transmembrane transporter activity"/>
    <property type="evidence" value="ECO:0007669"/>
    <property type="project" value="UniProtKB-UniRule"/>
</dbReference>
<accession>A0A124G895</accession>
<dbReference type="GO" id="GO:0046872">
    <property type="term" value="F:metal ion binding"/>
    <property type="evidence" value="ECO:0007669"/>
    <property type="project" value="UniProtKB-KW"/>
</dbReference>
<dbReference type="SMART" id="SM00116">
    <property type="entry name" value="CBS"/>
    <property type="match status" value="2"/>
</dbReference>
<dbReference type="PANTHER" id="PTHR43773">
    <property type="entry name" value="MAGNESIUM TRANSPORTER MGTE"/>
    <property type="match status" value="1"/>
</dbReference>
<dbReference type="Pfam" id="PF00571">
    <property type="entry name" value="CBS"/>
    <property type="match status" value="2"/>
</dbReference>
<dbReference type="Pfam" id="PF01769">
    <property type="entry name" value="MgtE"/>
    <property type="match status" value="1"/>
</dbReference>
<dbReference type="EMBL" id="LMBR01000165">
    <property type="protein sequence ID" value="KUL25225.1"/>
    <property type="molecule type" value="Genomic_DNA"/>
</dbReference>
<comment type="caution">
    <text evidence="11">The sequence shown here is derived from an EMBL/GenBank/DDBJ whole genome shotgun (WGS) entry which is preliminary data.</text>
</comment>
<feature type="domain" description="CBS" evidence="10">
    <location>
        <begin position="200"/>
        <end position="257"/>
    </location>
</feature>
<evidence type="ECO:0000313" key="12">
    <source>
        <dbReference type="Proteomes" id="UP000053937"/>
    </source>
</evidence>
<evidence type="ECO:0000256" key="4">
    <source>
        <dbReference type="ARBA" id="ARBA00022692"/>
    </source>
</evidence>
<keyword evidence="9" id="KW-1003">Cell membrane</keyword>
<dbReference type="Pfam" id="PF03448">
    <property type="entry name" value="MgtE_N"/>
    <property type="match status" value="1"/>
</dbReference>
<evidence type="ECO:0000256" key="8">
    <source>
        <dbReference type="PROSITE-ProRule" id="PRU00703"/>
    </source>
</evidence>
<dbReference type="InterPro" id="IPR038076">
    <property type="entry name" value="MgtE_N_sf"/>
</dbReference>
<evidence type="ECO:0000256" key="2">
    <source>
        <dbReference type="ARBA" id="ARBA00009749"/>
    </source>
</evidence>
<dbReference type="Gene3D" id="3.10.580.10">
    <property type="entry name" value="CBS-domain"/>
    <property type="match status" value="1"/>
</dbReference>
<dbReference type="CDD" id="cd04606">
    <property type="entry name" value="CBS_pair_Mg_transporter"/>
    <property type="match status" value="1"/>
</dbReference>
<keyword evidence="9" id="KW-0479">Metal-binding</keyword>
<keyword evidence="7 9" id="KW-0472">Membrane</keyword>
<dbReference type="Gene3D" id="1.10.357.20">
    <property type="entry name" value="SLC41 divalent cation transporters, integral membrane domain"/>
    <property type="match status" value="1"/>
</dbReference>
<dbReference type="OrthoDB" id="9790355at2"/>
<evidence type="ECO:0000256" key="5">
    <source>
        <dbReference type="ARBA" id="ARBA00022842"/>
    </source>
</evidence>
<dbReference type="NCBIfam" id="TIGR00400">
    <property type="entry name" value="mgtE"/>
    <property type="match status" value="1"/>
</dbReference>
<comment type="function">
    <text evidence="9">Acts as a magnesium transporter.</text>
</comment>
<dbReference type="SMART" id="SM00924">
    <property type="entry name" value="MgtE_N"/>
    <property type="match status" value="1"/>
</dbReference>
<comment type="caution">
    <text evidence="9">Lacks conserved residue(s) required for the propagation of feature annotation.</text>
</comment>
<dbReference type="SUPFAM" id="SSF161093">
    <property type="entry name" value="MgtE membrane domain-like"/>
    <property type="match status" value="1"/>
</dbReference>
<evidence type="ECO:0000259" key="10">
    <source>
        <dbReference type="PROSITE" id="PS51371"/>
    </source>
</evidence>
<dbReference type="InterPro" id="IPR006669">
    <property type="entry name" value="MgtE_transporter"/>
</dbReference>
<dbReference type="AlphaFoldDB" id="A0A124G895"/>
<dbReference type="InterPro" id="IPR036739">
    <property type="entry name" value="SLC41_membr_dom_sf"/>
</dbReference>
<comment type="subunit">
    <text evidence="9">Homodimer.</text>
</comment>
<feature type="transmembrane region" description="Helical" evidence="9">
    <location>
        <begin position="432"/>
        <end position="455"/>
    </location>
</feature>
<evidence type="ECO:0000256" key="1">
    <source>
        <dbReference type="ARBA" id="ARBA00004141"/>
    </source>
</evidence>
<dbReference type="InterPro" id="IPR006668">
    <property type="entry name" value="Mg_transptr_MgtE_intracell_dom"/>
</dbReference>
<gene>
    <name evidence="11" type="ORF">ASB62_06675</name>
</gene>
<evidence type="ECO:0000256" key="9">
    <source>
        <dbReference type="RuleBase" id="RU362011"/>
    </source>
</evidence>
<keyword evidence="12" id="KW-1185">Reference proteome</keyword>
<dbReference type="PANTHER" id="PTHR43773:SF1">
    <property type="entry name" value="MAGNESIUM TRANSPORTER MGTE"/>
    <property type="match status" value="1"/>
</dbReference>
<protein>
    <recommendedName>
        <fullName evidence="9">Magnesium transporter MgtE</fullName>
    </recommendedName>
</protein>
<feature type="domain" description="CBS" evidence="10">
    <location>
        <begin position="136"/>
        <end position="199"/>
    </location>
</feature>
<proteinExistence type="inferred from homology"/>
<comment type="similarity">
    <text evidence="2 9">Belongs to the SLC41A transporter family.</text>
</comment>